<dbReference type="Proteomes" id="UP000526734">
    <property type="component" value="Unassembled WGS sequence"/>
</dbReference>
<dbReference type="AlphaFoldDB" id="A0A7W3VUW7"/>
<organism evidence="1 2">
    <name type="scientific">Amycolatopsis dendrobii</name>
    <dbReference type="NCBI Taxonomy" id="2760662"/>
    <lineage>
        <taxon>Bacteria</taxon>
        <taxon>Bacillati</taxon>
        <taxon>Actinomycetota</taxon>
        <taxon>Actinomycetes</taxon>
        <taxon>Pseudonocardiales</taxon>
        <taxon>Pseudonocardiaceae</taxon>
        <taxon>Amycolatopsis</taxon>
    </lineage>
</organism>
<comment type="caution">
    <text evidence="1">The sequence shown here is derived from an EMBL/GenBank/DDBJ whole genome shotgun (WGS) entry which is preliminary data.</text>
</comment>
<evidence type="ECO:0000313" key="1">
    <source>
        <dbReference type="EMBL" id="MBB1153092.1"/>
    </source>
</evidence>
<protein>
    <submittedName>
        <fullName evidence="1">Uncharacterized protein</fullName>
    </submittedName>
</protein>
<accession>A0A7W3VUW7</accession>
<name>A0A7W3VUW7_9PSEU</name>
<proteinExistence type="predicted"/>
<reference evidence="1 2" key="1">
    <citation type="submission" date="2020-08" db="EMBL/GenBank/DDBJ databases">
        <title>Amycolatopsis sp. nov. DR6-1 isolated from Dendrobium heterocarpum.</title>
        <authorList>
            <person name="Tedsree N."/>
            <person name="Kuncharoen N."/>
            <person name="Likhitwitayawuid K."/>
            <person name="Tanasupawat S."/>
        </authorList>
    </citation>
    <scope>NUCLEOTIDE SEQUENCE [LARGE SCALE GENOMIC DNA]</scope>
    <source>
        <strain evidence="1 2">DR6-1</strain>
    </source>
</reference>
<sequence length="261" mass="27907">MSLPATGIEVRIGIWVDTADLAETVERCRSLAGEFGAVAAEIVRCDPESPRRGFVATLHCAAPWEAGETAAQAMRRAVGPVAVKHGLNDEYLDFFGDPEKSGYADLWFDEQEFDGYVLYLVLAAHGGLRWEELEPGVREDFTLTEDSDLTVRVSHRFPGADVAAALGKALPIVESIGASGLQFLASDGSCEVVMFAARPVVEGENLETSLRRIGATVAAQLDLDPGALVLRGAGEDLVGALEPGDDSRPVAVLRRRAAEED</sequence>
<gene>
    <name evidence="1" type="ORF">H4281_08115</name>
</gene>
<dbReference type="RefSeq" id="WP_182890200.1">
    <property type="nucleotide sequence ID" value="NZ_JACGZW010000002.1"/>
</dbReference>
<evidence type="ECO:0000313" key="2">
    <source>
        <dbReference type="Proteomes" id="UP000526734"/>
    </source>
</evidence>
<dbReference type="EMBL" id="JACGZW010000002">
    <property type="protein sequence ID" value="MBB1153092.1"/>
    <property type="molecule type" value="Genomic_DNA"/>
</dbReference>
<keyword evidence="2" id="KW-1185">Reference proteome</keyword>